<feature type="region of interest" description="Disordered" evidence="1">
    <location>
        <begin position="1"/>
        <end position="97"/>
    </location>
</feature>
<reference evidence="2 3" key="1">
    <citation type="journal article" date="2011" name="Cell">
        <title>Insight into structure and assembly of the nuclear pore complex by utilizing the genome of a eukaryotic thermophile.</title>
        <authorList>
            <person name="Amlacher S."/>
            <person name="Sarges P."/>
            <person name="Flemming D."/>
            <person name="van Noort V."/>
            <person name="Kunze R."/>
            <person name="Devos D.P."/>
            <person name="Arumugam M."/>
            <person name="Bork P."/>
            <person name="Hurt E."/>
        </authorList>
    </citation>
    <scope>NUCLEOTIDE SEQUENCE [LARGE SCALE GENOMIC DNA]</scope>
    <source>
        <strain evidence="3">DSM 1495 / CBS 144.50 / IMI 039719</strain>
    </source>
</reference>
<evidence type="ECO:0000313" key="3">
    <source>
        <dbReference type="Proteomes" id="UP000008066"/>
    </source>
</evidence>
<dbReference type="OrthoDB" id="3858188at2759"/>
<organism evidence="3">
    <name type="scientific">Chaetomium thermophilum (strain DSM 1495 / CBS 144.50 / IMI 039719)</name>
    <name type="common">Thermochaetoides thermophila</name>
    <dbReference type="NCBI Taxonomy" id="759272"/>
    <lineage>
        <taxon>Eukaryota</taxon>
        <taxon>Fungi</taxon>
        <taxon>Dikarya</taxon>
        <taxon>Ascomycota</taxon>
        <taxon>Pezizomycotina</taxon>
        <taxon>Sordariomycetes</taxon>
        <taxon>Sordariomycetidae</taxon>
        <taxon>Sordariales</taxon>
        <taxon>Chaetomiaceae</taxon>
        <taxon>Thermochaetoides</taxon>
    </lineage>
</organism>
<gene>
    <name evidence="2" type="ORF">CTHT_0068460</name>
</gene>
<dbReference type="Proteomes" id="UP000008066">
    <property type="component" value="Unassembled WGS sequence"/>
</dbReference>
<proteinExistence type="predicted"/>
<dbReference type="STRING" id="759272.G0SH27"/>
<dbReference type="GeneID" id="18260884"/>
<feature type="compositionally biased region" description="Polar residues" evidence="1">
    <location>
        <begin position="268"/>
        <end position="281"/>
    </location>
</feature>
<dbReference type="HOGENOM" id="CLU_055334_2_1_1"/>
<feature type="region of interest" description="Disordered" evidence="1">
    <location>
        <begin position="256"/>
        <end position="290"/>
    </location>
</feature>
<evidence type="ECO:0000313" key="2">
    <source>
        <dbReference type="EMBL" id="EGS17516.1"/>
    </source>
</evidence>
<dbReference type="EMBL" id="GL988047">
    <property type="protein sequence ID" value="EGS17516.1"/>
    <property type="molecule type" value="Genomic_DNA"/>
</dbReference>
<dbReference type="AlphaFoldDB" id="G0SH27"/>
<dbReference type="eggNOG" id="ENOG502SNNV">
    <property type="taxonomic scope" value="Eukaryota"/>
</dbReference>
<sequence>MPGLAASRWAPQNAQCSSSQNSRSSSSSRRSSARSPTRPSSPPRVTLTVPPVTIACSTSNENNNTSSAGPSPPAAMSNHVANNTNKGNNGSCPQRDANSAKRELIRFHKIFRRLQWKLRFLEVGYKVAIEREKIDPAVVDENEIMFKLDYFEFFMLMERAIIHLLLVFGIVVERGSLLAPDSHKGNNGNNGIAQNKDKPKGLAASAWRTVQQHTYHANVIATLMKKDNPLHTALGTGEVLRQLQRAKELRNRWKTAGNDEDDKVPSINGGSDPNQNMTNAPETEWRPTKKVPAPLESYRVPDIVNTILCGFDAAEGIARRYVYEQEYKAEFGHAPSSEDGDIEMRGLDDKKIRDWATEVEEEEAQKQRQAYRLKEIERREKVREMKLRELQWQYQEEDEEDPWGFMVEAMDWEAV</sequence>
<accession>G0SH27</accession>
<evidence type="ECO:0000256" key="1">
    <source>
        <dbReference type="SAM" id="MobiDB-lite"/>
    </source>
</evidence>
<feature type="compositionally biased region" description="Polar residues" evidence="1">
    <location>
        <begin position="79"/>
        <end position="92"/>
    </location>
</feature>
<name>G0SH27_CHATD</name>
<protein>
    <submittedName>
        <fullName evidence="2">Uncharacterized protein</fullName>
    </submittedName>
</protein>
<dbReference type="KEGG" id="cthr:CTHT_0068460"/>
<feature type="region of interest" description="Disordered" evidence="1">
    <location>
        <begin position="179"/>
        <end position="198"/>
    </location>
</feature>
<keyword evidence="3" id="KW-1185">Reference proteome</keyword>
<feature type="compositionally biased region" description="Low complexity" evidence="1">
    <location>
        <begin position="17"/>
        <end position="78"/>
    </location>
</feature>
<dbReference type="RefSeq" id="XP_006697134.1">
    <property type="nucleotide sequence ID" value="XM_006697071.1"/>
</dbReference>